<evidence type="ECO:0000313" key="4">
    <source>
        <dbReference type="Proteomes" id="UP000199675"/>
    </source>
</evidence>
<evidence type="ECO:0000256" key="2">
    <source>
        <dbReference type="SAM" id="SignalP"/>
    </source>
</evidence>
<reference evidence="3 4" key="1">
    <citation type="submission" date="2016-10" db="EMBL/GenBank/DDBJ databases">
        <authorList>
            <person name="de Groot N.N."/>
        </authorList>
    </citation>
    <scope>NUCLEOTIDE SEQUENCE [LARGE SCALE GENOMIC DNA]</scope>
    <source>
        <strain evidence="3 4">CGMCC 1.7059</strain>
    </source>
</reference>
<feature type="signal peptide" evidence="2">
    <location>
        <begin position="1"/>
        <end position="25"/>
    </location>
</feature>
<name>A0A1H2R5Y3_9GAMM</name>
<accession>A0A1H2R5Y3</accession>
<keyword evidence="4" id="KW-1185">Reference proteome</keyword>
<feature type="compositionally biased region" description="Basic and acidic residues" evidence="1">
    <location>
        <begin position="65"/>
        <end position="77"/>
    </location>
</feature>
<evidence type="ECO:0000313" key="3">
    <source>
        <dbReference type="EMBL" id="SDW14618.1"/>
    </source>
</evidence>
<feature type="region of interest" description="Disordered" evidence="1">
    <location>
        <begin position="53"/>
        <end position="78"/>
    </location>
</feature>
<feature type="chain" id="PRO_5011759387" description="Secreted protein" evidence="2">
    <location>
        <begin position="26"/>
        <end position="104"/>
    </location>
</feature>
<evidence type="ECO:0008006" key="5">
    <source>
        <dbReference type="Google" id="ProtNLM"/>
    </source>
</evidence>
<keyword evidence="2" id="KW-0732">Signal</keyword>
<sequence>MTVVLVTMLMSLLHGLLLPCLSVTASINSSSKQRDLKLSGIRIPYSKVSYKAKGPEAFTPSPCEPSEREPSPDDRKPVLGAATTCLSEVSGVSVFPFVDHPKIG</sequence>
<proteinExistence type="predicted"/>
<protein>
    <recommendedName>
        <fullName evidence="5">Secreted protein</fullName>
    </recommendedName>
</protein>
<organism evidence="3 4">
    <name type="scientific">Marinobacter mobilis</name>
    <dbReference type="NCBI Taxonomy" id="488533"/>
    <lineage>
        <taxon>Bacteria</taxon>
        <taxon>Pseudomonadati</taxon>
        <taxon>Pseudomonadota</taxon>
        <taxon>Gammaproteobacteria</taxon>
        <taxon>Pseudomonadales</taxon>
        <taxon>Marinobacteraceae</taxon>
        <taxon>Marinobacter</taxon>
    </lineage>
</organism>
<gene>
    <name evidence="3" type="ORF">SAMN04487960_101422</name>
</gene>
<dbReference type="Proteomes" id="UP000199675">
    <property type="component" value="Unassembled WGS sequence"/>
</dbReference>
<dbReference type="EMBL" id="FNNE01000001">
    <property type="protein sequence ID" value="SDW14618.1"/>
    <property type="molecule type" value="Genomic_DNA"/>
</dbReference>
<evidence type="ECO:0000256" key="1">
    <source>
        <dbReference type="SAM" id="MobiDB-lite"/>
    </source>
</evidence>
<dbReference type="AlphaFoldDB" id="A0A1H2R5Y3"/>